<feature type="compositionally biased region" description="Acidic residues" evidence="1">
    <location>
        <begin position="23"/>
        <end position="36"/>
    </location>
</feature>
<dbReference type="OrthoDB" id="10472641at2759"/>
<dbReference type="EMBL" id="UYRU01066242">
    <property type="protein sequence ID" value="VDN16545.1"/>
    <property type="molecule type" value="Genomic_DNA"/>
</dbReference>
<accession>A0A3P7LI19</accession>
<keyword evidence="3" id="KW-1185">Reference proteome</keyword>
<evidence type="ECO:0000313" key="2">
    <source>
        <dbReference type="EMBL" id="VDN16545.1"/>
    </source>
</evidence>
<feature type="region of interest" description="Disordered" evidence="1">
    <location>
        <begin position="17"/>
        <end position="36"/>
    </location>
</feature>
<gene>
    <name evidence="2" type="ORF">DILT_LOCUS12376</name>
</gene>
<name>A0A3P7LI19_DIBLA</name>
<evidence type="ECO:0000256" key="1">
    <source>
        <dbReference type="SAM" id="MobiDB-lite"/>
    </source>
</evidence>
<dbReference type="Proteomes" id="UP000281553">
    <property type="component" value="Unassembled WGS sequence"/>
</dbReference>
<protein>
    <submittedName>
        <fullName evidence="2">Uncharacterized protein</fullName>
    </submittedName>
</protein>
<reference evidence="2 3" key="1">
    <citation type="submission" date="2018-11" db="EMBL/GenBank/DDBJ databases">
        <authorList>
            <consortium name="Pathogen Informatics"/>
        </authorList>
    </citation>
    <scope>NUCLEOTIDE SEQUENCE [LARGE SCALE GENOMIC DNA]</scope>
</reference>
<sequence length="36" mass="4117">MAITLYLVFIDVEKPYEPLPTENGEDPDEDVFTDSI</sequence>
<proteinExistence type="predicted"/>
<evidence type="ECO:0000313" key="3">
    <source>
        <dbReference type="Proteomes" id="UP000281553"/>
    </source>
</evidence>
<dbReference type="AlphaFoldDB" id="A0A3P7LI19"/>
<organism evidence="2 3">
    <name type="scientific">Dibothriocephalus latus</name>
    <name type="common">Fish tapeworm</name>
    <name type="synonym">Diphyllobothrium latum</name>
    <dbReference type="NCBI Taxonomy" id="60516"/>
    <lineage>
        <taxon>Eukaryota</taxon>
        <taxon>Metazoa</taxon>
        <taxon>Spiralia</taxon>
        <taxon>Lophotrochozoa</taxon>
        <taxon>Platyhelminthes</taxon>
        <taxon>Cestoda</taxon>
        <taxon>Eucestoda</taxon>
        <taxon>Diphyllobothriidea</taxon>
        <taxon>Diphyllobothriidae</taxon>
        <taxon>Dibothriocephalus</taxon>
    </lineage>
</organism>